<keyword evidence="8" id="KW-0807">Transducer</keyword>
<evidence type="ECO:0000256" key="3">
    <source>
        <dbReference type="ARBA" id="ARBA00022692"/>
    </source>
</evidence>
<dbReference type="Proteomes" id="UP000827986">
    <property type="component" value="Unassembled WGS sequence"/>
</dbReference>
<comment type="subcellular location">
    <subcellularLocation>
        <location evidence="1">Cell membrane</location>
        <topology evidence="1">Multi-pass membrane protein</topology>
    </subcellularLocation>
</comment>
<dbReference type="PANTHER" id="PTHR11334">
    <property type="entry name" value="MAS-RELATED G-PROTEIN COUPLED RECEPTOR"/>
    <property type="match status" value="1"/>
</dbReference>
<dbReference type="Pfam" id="PF00001">
    <property type="entry name" value="7tm_1"/>
    <property type="match status" value="1"/>
</dbReference>
<keyword evidence="13" id="KW-1185">Reference proteome</keyword>
<keyword evidence="5" id="KW-0297">G-protein coupled receptor</keyword>
<evidence type="ECO:0000256" key="2">
    <source>
        <dbReference type="ARBA" id="ARBA00022475"/>
    </source>
</evidence>
<feature type="transmembrane region" description="Helical" evidence="10">
    <location>
        <begin position="81"/>
        <end position="108"/>
    </location>
</feature>
<reference evidence="12" key="1">
    <citation type="submission" date="2021-09" db="EMBL/GenBank/DDBJ databases">
        <title>The genome of Mauremys mutica provides insights into the evolution of semi-aquatic lifestyle.</title>
        <authorList>
            <person name="Gong S."/>
            <person name="Gao Y."/>
        </authorList>
    </citation>
    <scope>NUCLEOTIDE SEQUENCE</scope>
    <source>
        <strain evidence="12">MM-2020</strain>
        <tissue evidence="12">Muscle</tissue>
    </source>
</reference>
<evidence type="ECO:0000313" key="13">
    <source>
        <dbReference type="Proteomes" id="UP000827986"/>
    </source>
</evidence>
<dbReference type="PRINTS" id="PR00237">
    <property type="entry name" value="GPCRRHODOPSN"/>
</dbReference>
<comment type="similarity">
    <text evidence="9">Belongs to the G-protein coupled receptor 1 family. Mas subfamily.</text>
</comment>
<dbReference type="FunFam" id="1.20.1070.10:FF:000193">
    <property type="entry name" value="Mas-related G-protein coupled receptor member E"/>
    <property type="match status" value="1"/>
</dbReference>
<evidence type="ECO:0000256" key="6">
    <source>
        <dbReference type="ARBA" id="ARBA00023136"/>
    </source>
</evidence>
<sequence length="326" mass="37462">MTELITTSLLPEKISLHYCILFNDSSSFNDTDLAEDRDRCFIPIVVISSISLFICLVGLVGNGMVLWFLSFRIKKDPFTIYILNLAIADFGFLLCMVASLIIIILYLHMDFLGGFVVIEAIQWVALFIYNTGLYLLTAISVQRCLSVLYPIWYRCHRPKNLSSIVCALLWALSILVTGLECYFCINDYDCSKMTIFSCVLSFLIFTPLMVLSSLTLFIKVRCSSHRHQSTKLYIVIMVTILFFLMFTLPPRVIVLMAFLNHSKIHLFVMSLVILLPCMNSSINPFIYFLVGRHGKRQLREPLKEVFQRIFNEEAGPQEKRPTKQVK</sequence>
<gene>
    <name evidence="12" type="ORF">KIL84_006725</name>
</gene>
<feature type="domain" description="G-protein coupled receptors family 1 profile" evidence="11">
    <location>
        <begin position="61"/>
        <end position="287"/>
    </location>
</feature>
<feature type="transmembrane region" description="Helical" evidence="10">
    <location>
        <begin position="120"/>
        <end position="141"/>
    </location>
</feature>
<comment type="caution">
    <text evidence="12">The sequence shown here is derived from an EMBL/GenBank/DDBJ whole genome shotgun (WGS) entry which is preliminary data.</text>
</comment>
<evidence type="ECO:0000256" key="4">
    <source>
        <dbReference type="ARBA" id="ARBA00022989"/>
    </source>
</evidence>
<feature type="transmembrane region" description="Helical" evidence="10">
    <location>
        <begin position="232"/>
        <end position="258"/>
    </location>
</feature>
<feature type="transmembrane region" description="Helical" evidence="10">
    <location>
        <begin position="161"/>
        <end position="179"/>
    </location>
</feature>
<keyword evidence="4 10" id="KW-1133">Transmembrane helix</keyword>
<evidence type="ECO:0000313" key="12">
    <source>
        <dbReference type="EMBL" id="KAH1171107.1"/>
    </source>
</evidence>
<evidence type="ECO:0000256" key="5">
    <source>
        <dbReference type="ARBA" id="ARBA00023040"/>
    </source>
</evidence>
<dbReference type="GO" id="GO:0005886">
    <property type="term" value="C:plasma membrane"/>
    <property type="evidence" value="ECO:0007669"/>
    <property type="project" value="UniProtKB-SubCell"/>
</dbReference>
<feature type="transmembrane region" description="Helical" evidence="10">
    <location>
        <begin position="41"/>
        <end position="69"/>
    </location>
</feature>
<evidence type="ECO:0000256" key="9">
    <source>
        <dbReference type="ARBA" id="ARBA00061394"/>
    </source>
</evidence>
<dbReference type="InterPro" id="IPR026234">
    <property type="entry name" value="MRGPCRFAMILY"/>
</dbReference>
<feature type="transmembrane region" description="Helical" evidence="10">
    <location>
        <begin position="199"/>
        <end position="220"/>
    </location>
</feature>
<dbReference type="EMBL" id="JAHDVG010000483">
    <property type="protein sequence ID" value="KAH1171107.1"/>
    <property type="molecule type" value="Genomic_DNA"/>
</dbReference>
<evidence type="ECO:0000259" key="11">
    <source>
        <dbReference type="PROSITE" id="PS50262"/>
    </source>
</evidence>
<dbReference type="GO" id="GO:0004930">
    <property type="term" value="F:G protein-coupled receptor activity"/>
    <property type="evidence" value="ECO:0007669"/>
    <property type="project" value="UniProtKB-KW"/>
</dbReference>
<dbReference type="PRINTS" id="PR02108">
    <property type="entry name" value="MRGPCRFAMILY"/>
</dbReference>
<accession>A0A9D3X1Q1</accession>
<dbReference type="PANTHER" id="PTHR11334:SF29">
    <property type="entry name" value="MAS-RELATED G-PROTEIN COUPLED RECEPTOR MEMBER X2"/>
    <property type="match status" value="1"/>
</dbReference>
<dbReference type="InterPro" id="IPR000276">
    <property type="entry name" value="GPCR_Rhodpsn"/>
</dbReference>
<dbReference type="SUPFAM" id="SSF81321">
    <property type="entry name" value="Family A G protein-coupled receptor-like"/>
    <property type="match status" value="1"/>
</dbReference>
<keyword evidence="6 10" id="KW-0472">Membrane</keyword>
<dbReference type="PROSITE" id="PS50262">
    <property type="entry name" value="G_PROTEIN_RECEP_F1_2"/>
    <property type="match status" value="1"/>
</dbReference>
<dbReference type="InterPro" id="IPR017452">
    <property type="entry name" value="GPCR_Rhodpsn_7TM"/>
</dbReference>
<organism evidence="12 13">
    <name type="scientific">Mauremys mutica</name>
    <name type="common">yellowpond turtle</name>
    <dbReference type="NCBI Taxonomy" id="74926"/>
    <lineage>
        <taxon>Eukaryota</taxon>
        <taxon>Metazoa</taxon>
        <taxon>Chordata</taxon>
        <taxon>Craniata</taxon>
        <taxon>Vertebrata</taxon>
        <taxon>Euteleostomi</taxon>
        <taxon>Archelosauria</taxon>
        <taxon>Testudinata</taxon>
        <taxon>Testudines</taxon>
        <taxon>Cryptodira</taxon>
        <taxon>Durocryptodira</taxon>
        <taxon>Testudinoidea</taxon>
        <taxon>Geoemydidae</taxon>
        <taxon>Geoemydinae</taxon>
        <taxon>Mauremys</taxon>
    </lineage>
</organism>
<dbReference type="AlphaFoldDB" id="A0A9D3X1Q1"/>
<name>A0A9D3X1Q1_9SAUR</name>
<keyword evidence="3 10" id="KW-0812">Transmembrane</keyword>
<protein>
    <recommendedName>
        <fullName evidence="11">G-protein coupled receptors family 1 profile domain-containing protein</fullName>
    </recommendedName>
</protein>
<proteinExistence type="inferred from homology"/>
<feature type="transmembrane region" description="Helical" evidence="10">
    <location>
        <begin position="264"/>
        <end position="290"/>
    </location>
</feature>
<keyword evidence="7" id="KW-0675">Receptor</keyword>
<evidence type="ECO:0000256" key="7">
    <source>
        <dbReference type="ARBA" id="ARBA00023170"/>
    </source>
</evidence>
<evidence type="ECO:0000256" key="1">
    <source>
        <dbReference type="ARBA" id="ARBA00004651"/>
    </source>
</evidence>
<evidence type="ECO:0000256" key="10">
    <source>
        <dbReference type="SAM" id="Phobius"/>
    </source>
</evidence>
<dbReference type="OrthoDB" id="9631784at2759"/>
<evidence type="ECO:0000256" key="8">
    <source>
        <dbReference type="ARBA" id="ARBA00023224"/>
    </source>
</evidence>
<keyword evidence="2" id="KW-1003">Cell membrane</keyword>
<dbReference type="Gene3D" id="1.20.1070.10">
    <property type="entry name" value="Rhodopsin 7-helix transmembrane proteins"/>
    <property type="match status" value="1"/>
</dbReference>